<dbReference type="Proteomes" id="UP000007431">
    <property type="component" value="Unassembled WGS sequence"/>
</dbReference>
<accession>D8QDY5</accession>
<dbReference type="EMBL" id="GL377310">
    <property type="protein sequence ID" value="EFI93764.1"/>
    <property type="molecule type" value="Genomic_DNA"/>
</dbReference>
<feature type="compositionally biased region" description="Basic and acidic residues" evidence="8">
    <location>
        <begin position="769"/>
        <end position="785"/>
    </location>
</feature>
<dbReference type="InterPro" id="IPR014001">
    <property type="entry name" value="Helicase_ATP-bd"/>
</dbReference>
<dbReference type="InParanoid" id="D8QDY5"/>
<dbReference type="SMART" id="SM00490">
    <property type="entry name" value="HELICc"/>
    <property type="match status" value="1"/>
</dbReference>
<keyword evidence="12" id="KW-1185">Reference proteome</keyword>
<dbReference type="PROSITE" id="PS51194">
    <property type="entry name" value="HELICASE_CTER"/>
    <property type="match status" value="1"/>
</dbReference>
<dbReference type="InterPro" id="IPR001650">
    <property type="entry name" value="Helicase_C-like"/>
</dbReference>
<feature type="domain" description="Helicase ATP-binding" evidence="9">
    <location>
        <begin position="98"/>
        <end position="215"/>
    </location>
</feature>
<feature type="compositionally biased region" description="Low complexity" evidence="8">
    <location>
        <begin position="742"/>
        <end position="762"/>
    </location>
</feature>
<dbReference type="STRING" id="578458.D8QDY5"/>
<evidence type="ECO:0000313" key="11">
    <source>
        <dbReference type="EMBL" id="EFI93764.1"/>
    </source>
</evidence>
<evidence type="ECO:0000256" key="6">
    <source>
        <dbReference type="ARBA" id="ARBA00034617"/>
    </source>
</evidence>
<dbReference type="VEuPathDB" id="FungiDB:SCHCODRAFT_02512506"/>
<dbReference type="InterPro" id="IPR036388">
    <property type="entry name" value="WH-like_DNA-bd_sf"/>
</dbReference>
<dbReference type="Pfam" id="PF00271">
    <property type="entry name" value="Helicase_C"/>
    <property type="match status" value="1"/>
</dbReference>
<feature type="compositionally biased region" description="Low complexity" evidence="8">
    <location>
        <begin position="879"/>
        <end position="910"/>
    </location>
</feature>
<dbReference type="AlphaFoldDB" id="D8QDY5"/>
<sequence>MDPSTTRIKIERLREHYVRKYAEQCNELLKEHRAEYAAEASLLLQGSSTTMCTKAMNVQQADEIERTGFDSSPISELTPTLRSVFGHQHLYPVQEQAIKASMAGHDVLLVTATGGGKSLTYQLPAILRPGCTLVISPTISLVLDQLHIAQRLQTRIVIDEAHCVADMGHKFRASYSKLDKLRDLCPDVPVLCLTATCTRKSWSEISRVLKLGPICDVATPSRTLFLSAPLERPNLLYRVIPKPRLDKQLPEVMAHFILDNYLGQSGIIYCPTKAWAVTVRKGLARYSGGRIKASFFHSEVETGKKKQRYERWMRGDIHVMCATSAFGLGINKRDVRFVMHHTPTLEQYFQESGRAGRDNLPSACILYHKAQDAANAAALIKTGLSGVDDLRGMLRYFLDAGVQTQAGARSSGQSLPDAECGRCDNCTRARGVVQQRSVAGDAWLILHVLHEIHAQGQKVTIKGLAELSRGMVRTNKVALVGMKRKRSGTDERLAIVDLRALGGAVSPCLNQEDCERLIVQLFVDGYLDGFLYTTTFKKIRNQYLYMKLGPLAERLMVRSSREDLTDIQIMQRYVVDAGRRRVRQRTTEVPISTGTAEESFDEVVSQDETEDEAIVMAMVIEDEDEDVMASFSWSDTLQAFTSCVPCLRPGTPAEDDNPHDPTRNRVRRARPDELESLLADADSTDTEAETLSLHSNPGEGRRRRKKRRARNITLCGVDLFGKRRQAIQLPEDDGALFDPRRSSTTTSATFDSDAASLDPSDLTHISPAELERRALEEEERRQKEERRKRRRERREMRRVAEAIAAGELHDGDVPGYEGYVDTQPAPAARMSASRRLSVDAFGPFQQAPSQSPILPQDDADEADAADLDGGLYAGRRRAQGGSSVSGSRSGGSDSRSRTSASASQQDAQADLPPPPKQKRKKSKSGKASSSSKSSRSRASDTSASTTQSPSLVSPHAPSFTGALPLVYAISEHPASPTEGDFDGVVGMGLDSAPAQAYTSAELKPSAELKSGAGGLHVDVNGLTSAGALPSAALATGMPSPGLRTGMPSPGLGADMPSPGLPSPGLGGGPRRQSNARDMGAFLASK</sequence>
<feature type="region of interest" description="Disordered" evidence="8">
    <location>
        <begin position="649"/>
        <end position="707"/>
    </location>
</feature>
<dbReference type="SMART" id="SM00487">
    <property type="entry name" value="DEXDc"/>
    <property type="match status" value="1"/>
</dbReference>
<evidence type="ECO:0000256" key="1">
    <source>
        <dbReference type="ARBA" id="ARBA00005446"/>
    </source>
</evidence>
<feature type="region of interest" description="Disordered" evidence="8">
    <location>
        <begin position="730"/>
        <end position="795"/>
    </location>
</feature>
<comment type="catalytic activity">
    <reaction evidence="6">
        <text>Couples ATP hydrolysis with the unwinding of duplex DNA by translocating in the 3'-5' direction.</text>
        <dbReference type="EC" id="5.6.2.4"/>
    </reaction>
</comment>
<evidence type="ECO:0000256" key="5">
    <source>
        <dbReference type="ARBA" id="ARBA00023235"/>
    </source>
</evidence>
<dbReference type="EC" id="5.6.2.4" evidence="7"/>
<evidence type="ECO:0000256" key="7">
    <source>
        <dbReference type="ARBA" id="ARBA00034808"/>
    </source>
</evidence>
<evidence type="ECO:0000259" key="10">
    <source>
        <dbReference type="PROSITE" id="PS51194"/>
    </source>
</evidence>
<gene>
    <name evidence="11" type="ORF">SCHCODRAFT_258223</name>
</gene>
<dbReference type="GO" id="GO:0005737">
    <property type="term" value="C:cytoplasm"/>
    <property type="evidence" value="ECO:0007669"/>
    <property type="project" value="TreeGrafter"/>
</dbReference>
<evidence type="ECO:0000256" key="2">
    <source>
        <dbReference type="ARBA" id="ARBA00022741"/>
    </source>
</evidence>
<feature type="compositionally biased region" description="Basic and acidic residues" evidence="8">
    <location>
        <begin position="656"/>
        <end position="673"/>
    </location>
</feature>
<name>D8QDY5_SCHCM</name>
<dbReference type="GO" id="GO:0043138">
    <property type="term" value="F:3'-5' DNA helicase activity"/>
    <property type="evidence" value="ECO:0007669"/>
    <property type="project" value="UniProtKB-EC"/>
</dbReference>
<proteinExistence type="inferred from homology"/>
<dbReference type="SUPFAM" id="SSF52540">
    <property type="entry name" value="P-loop containing nucleoside triphosphate hydrolases"/>
    <property type="match status" value="1"/>
</dbReference>
<evidence type="ECO:0000256" key="3">
    <source>
        <dbReference type="ARBA" id="ARBA00022840"/>
    </source>
</evidence>
<dbReference type="PANTHER" id="PTHR13710:SF105">
    <property type="entry name" value="ATP-DEPENDENT DNA HELICASE Q1"/>
    <property type="match status" value="1"/>
</dbReference>
<dbReference type="GO" id="GO:0000724">
    <property type="term" value="P:double-strand break repair via homologous recombination"/>
    <property type="evidence" value="ECO:0007669"/>
    <property type="project" value="TreeGrafter"/>
</dbReference>
<dbReference type="HOGENOM" id="CLU_285473_0_0_1"/>
<keyword evidence="3" id="KW-0067">ATP-binding</keyword>
<feature type="compositionally biased region" description="Acidic residues" evidence="8">
    <location>
        <begin position="857"/>
        <end position="866"/>
    </location>
</feature>
<dbReference type="PROSITE" id="PS51192">
    <property type="entry name" value="HELICASE_ATP_BIND_1"/>
    <property type="match status" value="1"/>
</dbReference>
<evidence type="ECO:0000259" key="9">
    <source>
        <dbReference type="PROSITE" id="PS51192"/>
    </source>
</evidence>
<dbReference type="GO" id="GO:0009378">
    <property type="term" value="F:four-way junction helicase activity"/>
    <property type="evidence" value="ECO:0007669"/>
    <property type="project" value="TreeGrafter"/>
</dbReference>
<dbReference type="InterPro" id="IPR027417">
    <property type="entry name" value="P-loop_NTPase"/>
</dbReference>
<dbReference type="eggNOG" id="KOG0351">
    <property type="taxonomic scope" value="Eukaryota"/>
</dbReference>
<feature type="region of interest" description="Disordered" evidence="8">
    <location>
        <begin position="841"/>
        <end position="957"/>
    </location>
</feature>
<dbReference type="Pfam" id="PF00270">
    <property type="entry name" value="DEAD"/>
    <property type="match status" value="1"/>
</dbReference>
<dbReference type="GO" id="GO:0003677">
    <property type="term" value="F:DNA binding"/>
    <property type="evidence" value="ECO:0007669"/>
    <property type="project" value="UniProtKB-KW"/>
</dbReference>
<keyword evidence="5" id="KW-0413">Isomerase</keyword>
<evidence type="ECO:0000256" key="8">
    <source>
        <dbReference type="SAM" id="MobiDB-lite"/>
    </source>
</evidence>
<protein>
    <recommendedName>
        <fullName evidence="7">DNA 3'-5' helicase</fullName>
        <ecNumber evidence="7">5.6.2.4</ecNumber>
    </recommendedName>
</protein>
<evidence type="ECO:0000256" key="4">
    <source>
        <dbReference type="ARBA" id="ARBA00023125"/>
    </source>
</evidence>
<dbReference type="GO" id="GO:0005524">
    <property type="term" value="F:ATP binding"/>
    <property type="evidence" value="ECO:0007669"/>
    <property type="project" value="UniProtKB-KW"/>
</dbReference>
<keyword evidence="2" id="KW-0547">Nucleotide-binding</keyword>
<feature type="compositionally biased region" description="Low complexity" evidence="8">
    <location>
        <begin position="939"/>
        <end position="950"/>
    </location>
</feature>
<dbReference type="PANTHER" id="PTHR13710">
    <property type="entry name" value="DNA HELICASE RECQ FAMILY MEMBER"/>
    <property type="match status" value="1"/>
</dbReference>
<dbReference type="GO" id="GO:0005694">
    <property type="term" value="C:chromosome"/>
    <property type="evidence" value="ECO:0007669"/>
    <property type="project" value="TreeGrafter"/>
</dbReference>
<feature type="domain" description="Helicase C-terminal" evidence="10">
    <location>
        <begin position="244"/>
        <end position="398"/>
    </location>
</feature>
<feature type="region of interest" description="Disordered" evidence="8">
    <location>
        <begin position="1031"/>
        <end position="1085"/>
    </location>
</feature>
<keyword evidence="4" id="KW-0238">DNA-binding</keyword>
<reference evidence="11 12" key="1">
    <citation type="journal article" date="2010" name="Nat. Biotechnol.">
        <title>Genome sequence of the model mushroom Schizophyllum commune.</title>
        <authorList>
            <person name="Ohm R.A."/>
            <person name="de Jong J.F."/>
            <person name="Lugones L.G."/>
            <person name="Aerts A."/>
            <person name="Kothe E."/>
            <person name="Stajich J.E."/>
            <person name="de Vries R.P."/>
            <person name="Record E."/>
            <person name="Levasseur A."/>
            <person name="Baker S.E."/>
            <person name="Bartholomew K.A."/>
            <person name="Coutinho P.M."/>
            <person name="Erdmann S."/>
            <person name="Fowler T.J."/>
            <person name="Gathman A.C."/>
            <person name="Lombard V."/>
            <person name="Henrissat B."/>
            <person name="Knabe N."/>
            <person name="Kuees U."/>
            <person name="Lilly W.W."/>
            <person name="Lindquist E."/>
            <person name="Lucas S."/>
            <person name="Magnuson J.K."/>
            <person name="Piumi F."/>
            <person name="Raudaskoski M."/>
            <person name="Salamov A."/>
            <person name="Schmutz J."/>
            <person name="Schwarze F.W.M.R."/>
            <person name="vanKuyk P.A."/>
            <person name="Horton J.S."/>
            <person name="Grigoriev I.V."/>
            <person name="Woesten H.A.B."/>
        </authorList>
    </citation>
    <scope>NUCLEOTIDE SEQUENCE [LARGE SCALE GENOMIC DNA]</scope>
    <source>
        <strain evidence="12">H4-8 / FGSC 9210</strain>
    </source>
</reference>
<dbReference type="InterPro" id="IPR011545">
    <property type="entry name" value="DEAD/DEAH_box_helicase_dom"/>
</dbReference>
<comment type="similarity">
    <text evidence="1">Belongs to the helicase family. RecQ subfamily.</text>
</comment>
<evidence type="ECO:0000313" key="12">
    <source>
        <dbReference type="Proteomes" id="UP000007431"/>
    </source>
</evidence>
<dbReference type="Gene3D" id="1.10.10.10">
    <property type="entry name" value="Winged helix-like DNA-binding domain superfamily/Winged helix DNA-binding domain"/>
    <property type="match status" value="1"/>
</dbReference>
<organism evidence="12">
    <name type="scientific">Schizophyllum commune (strain H4-8 / FGSC 9210)</name>
    <name type="common">Split gill fungus</name>
    <dbReference type="NCBI Taxonomy" id="578458"/>
    <lineage>
        <taxon>Eukaryota</taxon>
        <taxon>Fungi</taxon>
        <taxon>Dikarya</taxon>
        <taxon>Basidiomycota</taxon>
        <taxon>Agaricomycotina</taxon>
        <taxon>Agaricomycetes</taxon>
        <taxon>Agaricomycetidae</taxon>
        <taxon>Agaricales</taxon>
        <taxon>Schizophyllaceae</taxon>
        <taxon>Schizophyllum</taxon>
    </lineage>
</organism>
<dbReference type="Gene3D" id="3.40.50.300">
    <property type="entry name" value="P-loop containing nucleotide triphosphate hydrolases"/>
    <property type="match status" value="3"/>
</dbReference>